<dbReference type="PANTHER" id="PTHR12521:SF0">
    <property type="entry name" value="ADP-RIBOSE GLYCOHYDROLASE OARD1"/>
    <property type="match status" value="1"/>
</dbReference>
<dbReference type="Ensembl" id="ENSEBUT00000008448.1">
    <property type="protein sequence ID" value="ENSEBUP00000007957.1"/>
    <property type="gene ID" value="ENSEBUG00000005175.1"/>
</dbReference>
<sequence length="153" mass="17232">MECAECETSLSEMPIQRIDGDIINGPPTETLAYCISRDCPVGVGMLTLFEEKFSGIQELFSHTRKIRDCVVLKKGTRFVYYLISKESADLRSMCTSLKESLKVMKNYSIGGNSVEDSEGGLQETDTNIFCLLVVKFFRGYVRGMKEGIVVWMK</sequence>
<dbReference type="GeneTree" id="ENSGT00940000167094"/>
<name>A0A8C4Q022_EPTBU</name>
<dbReference type="GO" id="GO:0140291">
    <property type="term" value="P:peptidyl-glutamate ADP-deribosylation"/>
    <property type="evidence" value="ECO:0007669"/>
    <property type="project" value="TreeGrafter"/>
</dbReference>
<dbReference type="Gene3D" id="3.40.220.10">
    <property type="entry name" value="Leucine Aminopeptidase, subunit E, domain 1"/>
    <property type="match status" value="1"/>
</dbReference>
<accession>A0A8C4Q022</accession>
<evidence type="ECO:0000313" key="1">
    <source>
        <dbReference type="Ensembl" id="ENSEBUP00000007957.1"/>
    </source>
</evidence>
<dbReference type="Proteomes" id="UP000694388">
    <property type="component" value="Unplaced"/>
</dbReference>
<dbReference type="InterPro" id="IPR050892">
    <property type="entry name" value="ADP-ribose_metab_enzymes"/>
</dbReference>
<dbReference type="InterPro" id="IPR043472">
    <property type="entry name" value="Macro_dom-like"/>
</dbReference>
<dbReference type="AlphaFoldDB" id="A0A8C4Q022"/>
<organism evidence="1 2">
    <name type="scientific">Eptatretus burgeri</name>
    <name type="common">Inshore hagfish</name>
    <dbReference type="NCBI Taxonomy" id="7764"/>
    <lineage>
        <taxon>Eukaryota</taxon>
        <taxon>Metazoa</taxon>
        <taxon>Chordata</taxon>
        <taxon>Craniata</taxon>
        <taxon>Vertebrata</taxon>
        <taxon>Cyclostomata</taxon>
        <taxon>Myxini</taxon>
        <taxon>Myxiniformes</taxon>
        <taxon>Myxinidae</taxon>
        <taxon>Eptatretinae</taxon>
        <taxon>Eptatretus</taxon>
    </lineage>
</organism>
<evidence type="ECO:0000313" key="2">
    <source>
        <dbReference type="Proteomes" id="UP000694388"/>
    </source>
</evidence>
<protein>
    <submittedName>
        <fullName evidence="1">Uncharacterized protein</fullName>
    </submittedName>
</protein>
<reference evidence="1" key="1">
    <citation type="submission" date="2025-08" db="UniProtKB">
        <authorList>
            <consortium name="Ensembl"/>
        </authorList>
    </citation>
    <scope>IDENTIFICATION</scope>
</reference>
<proteinExistence type="predicted"/>
<dbReference type="PANTHER" id="PTHR12521">
    <property type="entry name" value="PROTEIN C6ORF130"/>
    <property type="match status" value="1"/>
</dbReference>
<keyword evidence="2" id="KW-1185">Reference proteome</keyword>
<reference evidence="1" key="2">
    <citation type="submission" date="2025-09" db="UniProtKB">
        <authorList>
            <consortium name="Ensembl"/>
        </authorList>
    </citation>
    <scope>IDENTIFICATION</scope>
</reference>
<dbReference type="OMA" id="ECAECET"/>